<proteinExistence type="predicted"/>
<keyword evidence="3" id="KW-1185">Reference proteome</keyword>
<dbReference type="EMBL" id="JAPKFM010000024">
    <property type="protein sequence ID" value="MCX2966197.1"/>
    <property type="molecule type" value="Genomic_DNA"/>
</dbReference>
<comment type="caution">
    <text evidence="2">The sequence shown here is derived from an EMBL/GenBank/DDBJ whole genome shotgun (WGS) entry which is preliminary data.</text>
</comment>
<gene>
    <name evidence="2" type="ORF">OSB52_19110</name>
</gene>
<feature type="coiled-coil region" evidence="1">
    <location>
        <begin position="55"/>
        <end position="82"/>
    </location>
</feature>
<evidence type="ECO:0008006" key="4">
    <source>
        <dbReference type="Google" id="ProtNLM"/>
    </source>
</evidence>
<dbReference type="Proteomes" id="UP001143347">
    <property type="component" value="Unassembled WGS sequence"/>
</dbReference>
<reference evidence="2" key="1">
    <citation type="submission" date="2022-10" db="EMBL/GenBank/DDBJ databases">
        <title>WGS of marine actinomycetes from Thailand.</title>
        <authorList>
            <person name="Thawai C."/>
        </authorList>
    </citation>
    <scope>NUCLEOTIDE SEQUENCE</scope>
    <source>
        <strain evidence="2">SW21</strain>
    </source>
</reference>
<organism evidence="2 3">
    <name type="scientific">Gordonia aquimaris</name>
    <dbReference type="NCBI Taxonomy" id="2984863"/>
    <lineage>
        <taxon>Bacteria</taxon>
        <taxon>Bacillati</taxon>
        <taxon>Actinomycetota</taxon>
        <taxon>Actinomycetes</taxon>
        <taxon>Mycobacteriales</taxon>
        <taxon>Gordoniaceae</taxon>
        <taxon>Gordonia</taxon>
    </lineage>
</organism>
<evidence type="ECO:0000313" key="3">
    <source>
        <dbReference type="Proteomes" id="UP001143347"/>
    </source>
</evidence>
<evidence type="ECO:0000256" key="1">
    <source>
        <dbReference type="SAM" id="Coils"/>
    </source>
</evidence>
<accession>A0A9X3D7K1</accession>
<sequence length="606" mass="67216">MAVVAVTMGVHYRWELPPAVQGQLRLAHALRDELVTAQYEVDAALKAVWSQVPQVAAAEETLAAAQREVEAAEQVVATLRGDTRRRVTGPTAARLAETRKTVRDARVRRRTEINQARELVDPQIREIHQQLYARHKQLYQQYCTDGDLFWATFNAVVADHKSTMKKIAAQRKQGRSANLNRRRFDGTGTITVQLQREAGGPPRSPQAVADPAGRYRNLLVVPWTDPQQWAALTRAEQRRRGRVTVRMRCGQTDGQPQWIEVPVQQHRMLPADAEILLARLTVWRVSDQRRAQISLVARVSDPPDLARTGPDVAVRLGWREDGECLIVADWRASRPITIGEHLRELVSVDADGMTGQVRLPRSVPDQVGYAATLGAQRTEAMLETRAAVVDWLAAHGPLPHPGDPTQLLHHTEVAQWAGPGRLAWLHQQWSQQPPDGAADIIGVLQRWRHTDIPVWRRQEHSRRKAMRRRRDFYRQVAAHLVDLAGRVVVDDLALADVSAAAARGDSALHPQVRRAVAQRRRVAAPGSLRELLVAAAAREGVAVTTVSASGLSRTHPACGHLSATRTVVDGAMVCAGCGQRYDHHRAATATMLSRASGDEHAARPTR</sequence>
<dbReference type="RefSeq" id="WP_266063107.1">
    <property type="nucleotide sequence ID" value="NZ_JAPKFM010000024.1"/>
</dbReference>
<protein>
    <recommendedName>
        <fullName evidence="4">Transposase</fullName>
    </recommendedName>
</protein>
<name>A0A9X3D7K1_9ACTN</name>
<keyword evidence="1" id="KW-0175">Coiled coil</keyword>
<evidence type="ECO:0000313" key="2">
    <source>
        <dbReference type="EMBL" id="MCX2966197.1"/>
    </source>
</evidence>
<dbReference type="AlphaFoldDB" id="A0A9X3D7K1"/>